<geneLocation type="plasmid" evidence="16">
    <name>p14ec029b</name>
</geneLocation>
<dbReference type="Proteomes" id="UP000256244">
    <property type="component" value="Plasmid unnamed1"/>
</dbReference>
<dbReference type="Proteomes" id="UP000460351">
    <property type="component" value="Unassembled WGS sequence"/>
</dbReference>
<evidence type="ECO:0000313" key="23">
    <source>
        <dbReference type="Proteomes" id="UP000537181"/>
    </source>
</evidence>
<reference evidence="5 22" key="8">
    <citation type="submission" date="2019-06" db="EMBL/GenBank/DDBJ databases">
        <authorList>
            <consortium name="GenomeTrakr network: Whole genome sequencing for foodborne pathogen traceback"/>
        </authorList>
    </citation>
    <scope>NUCLEOTIDE SEQUENCE [LARGE SCALE GENOMIC DNA]</scope>
    <source>
        <strain evidence="8 20">AZ-TG60901</strain>
        <strain evidence="5 22">PSU-1847</strain>
        <strain evidence="7 21">PSU-2072</strain>
    </source>
</reference>
<evidence type="ECO:0000256" key="1">
    <source>
        <dbReference type="SAM" id="MobiDB-lite"/>
    </source>
</evidence>
<reference evidence="9" key="3">
    <citation type="journal article" date="2018" name="Genome Biol.">
        <title>SKESA: strategic k-mer extension for scrupulous assemblies.</title>
        <authorList>
            <person name="Souvorov A."/>
            <person name="Agarwala R."/>
            <person name="Lipman D.J."/>
        </authorList>
    </citation>
    <scope>NUCLEOTIDE SEQUENCE</scope>
    <source>
        <strain evidence="10">Escherichia coli</strain>
        <strain evidence="9">SJP41</strain>
    </source>
</reference>
<dbReference type="RefSeq" id="WP_001107537.1">
    <property type="nucleotide sequence ID" value="NZ_AP026962.1"/>
</dbReference>
<reference evidence="12" key="10">
    <citation type="submission" date="2023-05" db="EMBL/GenBank/DDBJ databases">
        <title>Efficient inhibition of multidrug-resistant Escherichia coli by a new antibiotic combination.</title>
        <authorList>
            <person name="Lin T."/>
        </authorList>
    </citation>
    <scope>NUCLEOTIDE SEQUENCE</scope>
    <source>
        <strain evidence="12">YmmD45</strain>
    </source>
</reference>
<evidence type="ECO:0000313" key="17">
    <source>
        <dbReference type="Proteomes" id="UP000256244"/>
    </source>
</evidence>
<evidence type="ECO:0000313" key="2">
    <source>
        <dbReference type="EMBL" id="ALF34736.1"/>
    </source>
</evidence>
<evidence type="ECO:0000313" key="4">
    <source>
        <dbReference type="EMBL" id="AXO10071.1"/>
    </source>
</evidence>
<dbReference type="GeneID" id="91975094"/>
<sequence length="212" mass="23617">MAKNPISNKADNDRIQIRSFWISERKAPYVYSFLKKTELSHRGDQLDLIRSAISTGLVLNNLFPDLANFINGLNERLTLADLNRFLNDGNTIDTEPKPPINVLLENVLDQKFKEYLTPLQLDNSKQDSVSVKETFLVQKEHACFGVKIENEGSDTSIPSESPLSSDASKISKEKSISAVVPVLEKVSDENQTASISIKSKAKANKRLATLAR</sequence>
<dbReference type="EMBL" id="JAOVKC010000010">
    <property type="protein sequence ID" value="MCV5622162.1"/>
    <property type="molecule type" value="Genomic_DNA"/>
</dbReference>
<dbReference type="EMBL" id="DADPIR010000041">
    <property type="protein sequence ID" value="HAZ7494101.1"/>
    <property type="molecule type" value="Genomic_DNA"/>
</dbReference>
<dbReference type="Proteomes" id="UP000537181">
    <property type="component" value="Unassembled WGS sequence"/>
</dbReference>
<reference evidence="2" key="1">
    <citation type="journal article" date="2015" name="Front. Microbiol.">
        <title>Prevalence of extended-spectrum cephalosporin-resistant in a farrowing farm: ST1121 clone harboring IncHI2 plasmid contributes to the dissemination of.</title>
        <authorList>
            <person name="Deng H."/>
            <person name="Si H.B."/>
            <person name="Zeng S.Y."/>
            <person name="Sun J."/>
            <person name="Fang L.X."/>
            <person name="Yang R.S."/>
            <person name="Liu Y.H."/>
            <person name="Liao X.P."/>
        </authorList>
    </citation>
    <scope>NUCLEOTIDE SEQUENCE</scope>
    <source>
        <strain evidence="2">EC5207</strain>
        <plasmid evidence="2">pEC5207</plasmid>
    </source>
</reference>
<gene>
    <name evidence="2" type="primary">parR</name>
    <name evidence="8" type="ORF">CF22_003830</name>
    <name evidence="3" type="ORF">CR538_26290</name>
    <name evidence="13" type="ORF">D9E49_20875</name>
    <name evidence="4" type="ORF">DS732_28060</name>
    <name evidence="14" type="ORF">E4K51_11625</name>
    <name evidence="5" type="ORF">FJQ40_13375</name>
    <name evidence="6" type="ORF">GAJ12_07725</name>
    <name evidence="7" type="ORF">GNW61_27555</name>
    <name evidence="10" type="ORF">J0541_003861</name>
    <name evidence="9" type="ORF">J8F57_004390</name>
    <name evidence="11" type="ORF">OFN31_10290</name>
    <name evidence="12" type="ORF">QO046_26630</name>
    <name evidence="15" type="ORF">RCS77_P0143</name>
</gene>
<dbReference type="EMBL" id="KT347600">
    <property type="protein sequence ID" value="ALF34736.1"/>
    <property type="molecule type" value="Genomic_DNA"/>
</dbReference>
<dbReference type="EMBL" id="DADUEU010000027">
    <property type="protein sequence ID" value="HBB1574881.1"/>
    <property type="molecule type" value="Genomic_DNA"/>
</dbReference>
<evidence type="ECO:0000313" key="8">
    <source>
        <dbReference type="EMBL" id="EFM0517778.1"/>
    </source>
</evidence>
<dbReference type="PATRIC" id="fig|562.7997.peg.2879"/>
<dbReference type="Proteomes" id="UP001208624">
    <property type="component" value="Unassembled WGS sequence"/>
</dbReference>
<proteinExistence type="predicted"/>
<dbReference type="Proteomes" id="UP000271175">
    <property type="component" value="Unassembled WGS sequence"/>
</dbReference>
<evidence type="ECO:0000313" key="3">
    <source>
        <dbReference type="EMBL" id="AUK03823.1"/>
    </source>
</evidence>
<dbReference type="EMBL" id="AASWOY010000181">
    <property type="protein sequence ID" value="EFH6652422.1"/>
    <property type="molecule type" value="Genomic_DNA"/>
</dbReference>
<dbReference type="AlphaFoldDB" id="A0A0B1MU19"/>
<accession>A0A0B1MU19</accession>
<geneLocation type="plasmid" evidence="3">
    <name>p14EC029b</name>
</geneLocation>
<evidence type="ECO:0000313" key="18">
    <source>
        <dbReference type="Proteomes" id="UP000271175"/>
    </source>
</evidence>
<dbReference type="EMBL" id="CP024143">
    <property type="protein sequence ID" value="AUK03823.1"/>
    <property type="molecule type" value="Genomic_DNA"/>
</dbReference>
<reference evidence="9" key="9">
    <citation type="submission" date="2021-03" db="EMBL/GenBank/DDBJ databases">
        <authorList>
            <consortium name="NCBI Pathogen Detection Project"/>
        </authorList>
    </citation>
    <scope>NUCLEOTIDE SEQUENCE</scope>
    <source>
        <strain evidence="10">Escherichia coli</strain>
        <strain evidence="9">SJP41</strain>
    </source>
</reference>
<evidence type="ECO:0000313" key="6">
    <source>
        <dbReference type="EMBL" id="EFH6164933.1"/>
    </source>
</evidence>
<reference evidence="11" key="11">
    <citation type="submission" date="2023-06" db="EMBL/GenBank/DDBJ databases">
        <title>Deciphering the underlying mechanisms mediating the transmission of blaNDM gene from human to animals in China.</title>
        <authorList>
            <person name="Chen K."/>
            <person name="Chen S."/>
        </authorList>
    </citation>
    <scope>NUCLEOTIDE SEQUENCE</scope>
    <source>
        <strain evidence="11">1199</strain>
    </source>
</reference>
<feature type="compositionally biased region" description="Polar residues" evidence="1">
    <location>
        <begin position="153"/>
        <end position="163"/>
    </location>
</feature>
<dbReference type="Proteomes" id="UP000234238">
    <property type="component" value="Plasmid p14EC029b"/>
</dbReference>
<evidence type="ECO:0000313" key="13">
    <source>
        <dbReference type="EMBL" id="MIB62812.1"/>
    </source>
</evidence>
<evidence type="ECO:0000313" key="16">
    <source>
        <dbReference type="Proteomes" id="UP000234238"/>
    </source>
</evidence>
<dbReference type="Proteomes" id="UP000870292">
    <property type="component" value="Unassembled WGS sequence"/>
</dbReference>
<evidence type="ECO:0000313" key="14">
    <source>
        <dbReference type="EMBL" id="MQS30813.1"/>
    </source>
</evidence>
<evidence type="ECO:0000313" key="15">
    <source>
        <dbReference type="EMBL" id="SPE02975.1"/>
    </source>
</evidence>
<protein>
    <submittedName>
        <fullName evidence="2">IncH1 plasmid conjugative transfer partition protein ParR</fullName>
    </submittedName>
    <submittedName>
        <fullName evidence="15">Plasmid partition protein ParP</fullName>
    </submittedName>
</protein>
<dbReference type="EMBL" id="AASDBN010000023">
    <property type="protein sequence ID" value="EFB1698395.1"/>
    <property type="molecule type" value="Genomic_DNA"/>
</dbReference>
<organism evidence="13 18">
    <name type="scientific">Escherichia coli</name>
    <dbReference type="NCBI Taxonomy" id="562"/>
    <lineage>
        <taxon>Bacteria</taxon>
        <taxon>Pseudomonadati</taxon>
        <taxon>Pseudomonadota</taxon>
        <taxon>Gammaproteobacteria</taxon>
        <taxon>Enterobacterales</taxon>
        <taxon>Enterobacteriaceae</taxon>
        <taxon>Escherichia</taxon>
    </lineage>
</organism>
<dbReference type="EMBL" id="LT985297">
    <property type="protein sequence ID" value="SPE02975.1"/>
    <property type="molecule type" value="Genomic_DNA"/>
</dbReference>
<dbReference type="Proteomes" id="UP000533284">
    <property type="component" value="Unassembled WGS sequence"/>
</dbReference>
<reference evidence="14 19" key="7">
    <citation type="journal article" date="2019" name="Microorganisms">
        <title>Characteristics of Carbapenem-Resistant and Colistin-Resistant Escherichia coli Co-Producing NDM-1 and MCR-1 from Pig Farms in China.</title>
        <authorList>
            <person name="Peng Z."/>
            <person name="Li X."/>
            <person name="Hu Z."/>
            <person name="Li Z."/>
            <person name="Lv Y."/>
            <person name="Lei M."/>
            <person name="Wu B."/>
            <person name="Chen H."/>
            <person name="Wang X."/>
        </authorList>
    </citation>
    <scope>NUCLEOTIDE SEQUENCE [LARGE SCALE GENOMIC DNA]</scope>
    <source>
        <strain evidence="14 19">RXD010</strain>
    </source>
</reference>
<dbReference type="Proteomes" id="UP000868636">
    <property type="component" value="Unassembled WGS sequence"/>
</dbReference>
<evidence type="ECO:0000313" key="5">
    <source>
        <dbReference type="EMBL" id="EFB1698395.1"/>
    </source>
</evidence>
<evidence type="ECO:0000313" key="19">
    <source>
        <dbReference type="Proteomes" id="UP000460351"/>
    </source>
</evidence>
<keyword evidence="2" id="KW-0614">Plasmid</keyword>
<dbReference type="EMBL" id="JASMQD010000002">
    <property type="protein sequence ID" value="MDK2697840.1"/>
    <property type="molecule type" value="Genomic_DNA"/>
</dbReference>
<reference evidence="4 17" key="5">
    <citation type="submission" date="2018-08" db="EMBL/GenBank/DDBJ databases">
        <title>Complete genome sequencing and genomic characterization of five Escherichia coli strains co-producing MCR-1 and ESBLs from different origins in China.</title>
        <authorList>
            <person name="Bai L."/>
        </authorList>
    </citation>
    <scope>NUCLEOTIDE SEQUENCE [LARGE SCALE GENOMIC DNA]</scope>
    <source>
        <strain evidence="4">Cq9</strain>
        <strain evidence="17">cq9</strain>
        <plasmid evidence="17">Plasmid unnamed1</plasmid>
        <plasmid evidence="4">unnamed1</plasmid>
    </source>
</reference>
<dbReference type="Proteomes" id="UP000528504">
    <property type="component" value="Unassembled WGS sequence"/>
</dbReference>
<evidence type="ECO:0000313" key="20">
    <source>
        <dbReference type="Proteomes" id="UP000528504"/>
    </source>
</evidence>
<dbReference type="EMBL" id="CP031547">
    <property type="protein sequence ID" value="AXO10071.1"/>
    <property type="molecule type" value="Genomic_DNA"/>
</dbReference>
<dbReference type="EMBL" id="SQQU01000013">
    <property type="protein sequence ID" value="MQS30813.1"/>
    <property type="molecule type" value="Genomic_DNA"/>
</dbReference>
<dbReference type="EMBL" id="AATJQG010000022">
    <property type="protein sequence ID" value="EFM0517778.1"/>
    <property type="molecule type" value="Genomic_DNA"/>
</dbReference>
<geneLocation type="plasmid" evidence="4">
    <name>unnamed1</name>
</geneLocation>
<evidence type="ECO:0000313" key="22">
    <source>
        <dbReference type="Proteomes" id="UP000533284"/>
    </source>
</evidence>
<evidence type="ECO:0000313" key="9">
    <source>
        <dbReference type="EMBL" id="HAZ7494101.1"/>
    </source>
</evidence>
<name>A0A0B1MU19_ECOLX</name>
<dbReference type="EMBL" id="AASWKX010000007">
    <property type="protein sequence ID" value="EFH6164933.1"/>
    <property type="molecule type" value="Genomic_DNA"/>
</dbReference>
<dbReference type="Proteomes" id="UP000530628">
    <property type="component" value="Unassembled WGS sequence"/>
</dbReference>
<geneLocation type="plasmid" evidence="2">
    <name>pEC5207</name>
</geneLocation>
<reference evidence="13 18" key="6">
    <citation type="submission" date="2018-10" db="EMBL/GenBank/DDBJ databases">
        <authorList>
            <consortium name="NARMS: The National Antimicrobial Resistance Monitoring System"/>
        </authorList>
    </citation>
    <scope>NUCLEOTIDE SEQUENCE [LARGE SCALE GENOMIC DNA]</scope>
    <source>
        <strain evidence="13 18">CVM N17EC0276</strain>
        <strain evidence="6 23">CVM N19EC0596</strain>
    </source>
</reference>
<evidence type="ECO:0000313" key="21">
    <source>
        <dbReference type="Proteomes" id="UP000530628"/>
    </source>
</evidence>
<reference evidence="3 16" key="2">
    <citation type="submission" date="2017-10" db="EMBL/GenBank/DDBJ databases">
        <title>mcr-1 positive E.coli isolates in China.</title>
        <authorList>
            <person name="Li B."/>
            <person name="Wang X."/>
        </authorList>
    </citation>
    <scope>NUCLEOTIDE SEQUENCE [LARGE SCALE GENOMIC DNA]</scope>
    <source>
        <strain evidence="3 16">14EC029</strain>
        <plasmid evidence="3">p14EC029b</plasmid>
        <plasmid evidence="16">p14ec029b</plasmid>
    </source>
</reference>
<evidence type="ECO:0000313" key="12">
    <source>
        <dbReference type="EMBL" id="MDK2697840.1"/>
    </source>
</evidence>
<geneLocation type="plasmid" evidence="15">
    <name>RCS77_p</name>
</geneLocation>
<evidence type="ECO:0000313" key="7">
    <source>
        <dbReference type="EMBL" id="EFH6652422.1"/>
    </source>
</evidence>
<evidence type="ECO:0000313" key="11">
    <source>
        <dbReference type="EMBL" id="MCV5622162.1"/>
    </source>
</evidence>
<evidence type="ECO:0000313" key="10">
    <source>
        <dbReference type="EMBL" id="HBB1574881.1"/>
    </source>
</evidence>
<feature type="region of interest" description="Disordered" evidence="1">
    <location>
        <begin position="153"/>
        <end position="173"/>
    </location>
</feature>
<dbReference type="Proteomes" id="UP001223829">
    <property type="component" value="Unassembled WGS sequence"/>
</dbReference>
<reference evidence="15" key="4">
    <citation type="submission" date="2018-02" db="EMBL/GenBank/DDBJ databases">
        <authorList>
            <person name="Cohen D.B."/>
            <person name="Kent A.D."/>
        </authorList>
    </citation>
    <scope>NUCLEOTIDE SEQUENCE</scope>
    <source>
        <strain evidence="15">B4-25</strain>
        <plasmid evidence="15">RCS77_p</plasmid>
    </source>
</reference>
<accession>A0A236M9K5</accession>
<dbReference type="EMBL" id="ROAL01000023">
    <property type="protein sequence ID" value="MIB62812.1"/>
    <property type="molecule type" value="Genomic_DNA"/>
</dbReference>